<dbReference type="InterPro" id="IPR000742">
    <property type="entry name" value="EGF"/>
</dbReference>
<keyword evidence="1" id="KW-0245">EGF-like domain</keyword>
<comment type="caution">
    <text evidence="1">Lacks conserved residue(s) required for the propagation of feature annotation.</text>
</comment>
<keyword evidence="5" id="KW-1185">Reference proteome</keyword>
<feature type="domain" description="EGF-like" evidence="3">
    <location>
        <begin position="62"/>
        <end position="100"/>
    </location>
</feature>
<evidence type="ECO:0000256" key="1">
    <source>
        <dbReference type="PROSITE-ProRule" id="PRU00076"/>
    </source>
</evidence>
<reference evidence="4" key="1">
    <citation type="submission" date="2020-08" db="EMBL/GenBank/DDBJ databases">
        <title>Multicomponent nature underlies the extraordinary mechanical properties of spider dragline silk.</title>
        <authorList>
            <person name="Kono N."/>
            <person name="Nakamura H."/>
            <person name="Mori M."/>
            <person name="Yoshida Y."/>
            <person name="Ohtoshi R."/>
            <person name="Malay A.D."/>
            <person name="Moran D.A.P."/>
            <person name="Tomita M."/>
            <person name="Numata K."/>
            <person name="Arakawa K."/>
        </authorList>
    </citation>
    <scope>NUCLEOTIDE SEQUENCE</scope>
</reference>
<accession>A0A8X7CU73</accession>
<sequence length="151" mass="16596">MTRKIFVHTCAFVFLFVISQNIPTSGALADNLEEASSKISILESLIDENRVIHDLEESVLKANGQCNQDSDCYHAGKCVTKENDIKECECRNGTSGPLCKVVDECVDKSSKCGSGKDVHCVFDIVSEKAVCKCDDSSKKFDTITKTCRGKF</sequence>
<feature type="chain" id="PRO_5036453136" description="EGF-like domain-containing protein" evidence="2">
    <location>
        <begin position="30"/>
        <end position="151"/>
    </location>
</feature>
<evidence type="ECO:0000259" key="3">
    <source>
        <dbReference type="PROSITE" id="PS50026"/>
    </source>
</evidence>
<organism evidence="4 5">
    <name type="scientific">Trichonephila inaurata madagascariensis</name>
    <dbReference type="NCBI Taxonomy" id="2747483"/>
    <lineage>
        <taxon>Eukaryota</taxon>
        <taxon>Metazoa</taxon>
        <taxon>Ecdysozoa</taxon>
        <taxon>Arthropoda</taxon>
        <taxon>Chelicerata</taxon>
        <taxon>Arachnida</taxon>
        <taxon>Araneae</taxon>
        <taxon>Araneomorphae</taxon>
        <taxon>Entelegynae</taxon>
        <taxon>Araneoidea</taxon>
        <taxon>Nephilidae</taxon>
        <taxon>Trichonephila</taxon>
        <taxon>Trichonephila inaurata</taxon>
    </lineage>
</organism>
<keyword evidence="2" id="KW-0732">Signal</keyword>
<feature type="signal peptide" evidence="2">
    <location>
        <begin position="1"/>
        <end position="29"/>
    </location>
</feature>
<dbReference type="EMBL" id="BMAV01022648">
    <property type="protein sequence ID" value="GFY77782.1"/>
    <property type="molecule type" value="Genomic_DNA"/>
</dbReference>
<evidence type="ECO:0000313" key="4">
    <source>
        <dbReference type="EMBL" id="GFY77782.1"/>
    </source>
</evidence>
<feature type="disulfide bond" evidence="1">
    <location>
        <begin position="90"/>
        <end position="99"/>
    </location>
</feature>
<evidence type="ECO:0000313" key="5">
    <source>
        <dbReference type="Proteomes" id="UP000886998"/>
    </source>
</evidence>
<evidence type="ECO:0000256" key="2">
    <source>
        <dbReference type="SAM" id="SignalP"/>
    </source>
</evidence>
<keyword evidence="1" id="KW-1015">Disulfide bond</keyword>
<protein>
    <recommendedName>
        <fullName evidence="3">EGF-like domain-containing protein</fullName>
    </recommendedName>
</protein>
<dbReference type="PROSITE" id="PS00022">
    <property type="entry name" value="EGF_1"/>
    <property type="match status" value="1"/>
</dbReference>
<proteinExistence type="predicted"/>
<name>A0A8X7CU73_9ARAC</name>
<gene>
    <name evidence="4" type="ORF">TNIN_455051</name>
</gene>
<dbReference type="PROSITE" id="PS50026">
    <property type="entry name" value="EGF_3"/>
    <property type="match status" value="1"/>
</dbReference>
<comment type="caution">
    <text evidence="4">The sequence shown here is derived from an EMBL/GenBank/DDBJ whole genome shotgun (WGS) entry which is preliminary data.</text>
</comment>
<dbReference type="AlphaFoldDB" id="A0A8X7CU73"/>
<dbReference type="Proteomes" id="UP000886998">
    <property type="component" value="Unassembled WGS sequence"/>
</dbReference>
<dbReference type="OrthoDB" id="6437383at2759"/>